<gene>
    <name evidence="9" type="ORF">T233_00843</name>
</gene>
<evidence type="ECO:0000256" key="6">
    <source>
        <dbReference type="HAMAP-Rule" id="MF_01515"/>
    </source>
</evidence>
<feature type="transmembrane region" description="Helical" evidence="6">
    <location>
        <begin position="6"/>
        <end position="26"/>
    </location>
</feature>
<reference evidence="9 10" key="1">
    <citation type="journal article" date="2013" name="Genome Announc.">
        <title>High-Quality Draft Genome Sequence of Vagococcus lutrae Strain LBD1, Isolated from the Largemouth Bass Micropterus salmoides.</title>
        <authorList>
            <person name="Lebreton F."/>
            <person name="Valentino M.D."/>
            <person name="Duncan L.B."/>
            <person name="Zeng Q."/>
            <person name="Manson McGuire A."/>
            <person name="Earl A.M."/>
            <person name="Gilmore M.S."/>
        </authorList>
    </citation>
    <scope>NUCLEOTIDE SEQUENCE [LARGE SCALE GENOMIC DNA]</scope>
    <source>
        <strain evidence="9 10">LBD1</strain>
    </source>
</reference>
<sequence>MDLKLLLFIFGINFVYITLNTIRFMLTMKGYRLLAPFVSIFEITVYVVGLSMVLNRLDNPLNLMAYALGYGTGIAVGIKIEEKLALGYMMVTVILPKTESMLAEQLRDLGYGVTVTYGYGREGERMILEVLTSRKNERVLYRQISEDEPKAFVISHEPKYISGGFWTKRIKK</sequence>
<dbReference type="GO" id="GO:0005886">
    <property type="term" value="C:plasma membrane"/>
    <property type="evidence" value="ECO:0007669"/>
    <property type="project" value="UniProtKB-SubCell"/>
</dbReference>
<dbReference type="AlphaFoldDB" id="V6Q5C4"/>
<evidence type="ECO:0000313" key="10">
    <source>
        <dbReference type="Proteomes" id="UP000018126"/>
    </source>
</evidence>
<evidence type="ECO:0000256" key="1">
    <source>
        <dbReference type="ARBA" id="ARBA00004651"/>
    </source>
</evidence>
<dbReference type="Pfam" id="PF18955">
    <property type="entry name" value="DUF5698"/>
    <property type="match status" value="1"/>
</dbReference>
<feature type="domain" description="DUF5698" evidence="8">
    <location>
        <begin position="21"/>
        <end position="78"/>
    </location>
</feature>
<keyword evidence="10" id="KW-1185">Reference proteome</keyword>
<comment type="caution">
    <text evidence="9">The sequence shown here is derived from an EMBL/GenBank/DDBJ whole genome shotgun (WGS) entry which is preliminary data.</text>
</comment>
<comment type="subcellular location">
    <subcellularLocation>
        <location evidence="1 6">Cell membrane</location>
        <topology evidence="1 6">Multi-pass membrane protein</topology>
    </subcellularLocation>
</comment>
<evidence type="ECO:0000256" key="5">
    <source>
        <dbReference type="ARBA" id="ARBA00023136"/>
    </source>
</evidence>
<dbReference type="CDD" id="cd16381">
    <property type="entry name" value="YitT_C_like_1"/>
    <property type="match status" value="1"/>
</dbReference>
<evidence type="ECO:0000313" key="9">
    <source>
        <dbReference type="EMBL" id="EST89947.1"/>
    </source>
</evidence>
<proteinExistence type="inferred from homology"/>
<feature type="transmembrane region" description="Helical" evidence="6">
    <location>
        <begin position="60"/>
        <end position="80"/>
    </location>
</feature>
<dbReference type="eggNOG" id="COG4843">
    <property type="taxonomic scope" value="Bacteria"/>
</dbReference>
<comment type="similarity">
    <text evidence="6">Belongs to the UPF0316 family.</text>
</comment>
<dbReference type="STRING" id="1408226.T233_00843"/>
<dbReference type="EMBL" id="AYSH01000011">
    <property type="protein sequence ID" value="EST89947.1"/>
    <property type="molecule type" value="Genomic_DNA"/>
</dbReference>
<keyword evidence="3 6" id="KW-0812">Transmembrane</keyword>
<dbReference type="InterPro" id="IPR019264">
    <property type="entry name" value="DUF2179"/>
</dbReference>
<dbReference type="NCBIfam" id="NF003194">
    <property type="entry name" value="PRK04164.1-5"/>
    <property type="match status" value="1"/>
</dbReference>
<name>V6Q5C4_9ENTE</name>
<dbReference type="Pfam" id="PF10035">
    <property type="entry name" value="DUF2179"/>
    <property type="match status" value="1"/>
</dbReference>
<feature type="domain" description="DUF2179" evidence="7">
    <location>
        <begin position="111"/>
        <end position="163"/>
    </location>
</feature>
<keyword evidence="4 6" id="KW-1133">Transmembrane helix</keyword>
<keyword evidence="5 6" id="KW-0472">Membrane</keyword>
<evidence type="ECO:0000256" key="3">
    <source>
        <dbReference type="ARBA" id="ARBA00022692"/>
    </source>
</evidence>
<keyword evidence="2 6" id="KW-1003">Cell membrane</keyword>
<evidence type="ECO:0000256" key="2">
    <source>
        <dbReference type="ARBA" id="ARBA00022475"/>
    </source>
</evidence>
<dbReference type="PANTHER" id="PTHR40060">
    <property type="entry name" value="UPF0316 PROTEIN YEBE"/>
    <property type="match status" value="1"/>
</dbReference>
<dbReference type="Proteomes" id="UP000018126">
    <property type="component" value="Unassembled WGS sequence"/>
</dbReference>
<dbReference type="PANTHER" id="PTHR40060:SF1">
    <property type="entry name" value="UPF0316 PROTEIN YEBE"/>
    <property type="match status" value="1"/>
</dbReference>
<dbReference type="InterPro" id="IPR022930">
    <property type="entry name" value="UPF0316"/>
</dbReference>
<evidence type="ECO:0000259" key="7">
    <source>
        <dbReference type="Pfam" id="PF10035"/>
    </source>
</evidence>
<evidence type="ECO:0000256" key="4">
    <source>
        <dbReference type="ARBA" id="ARBA00022989"/>
    </source>
</evidence>
<protein>
    <recommendedName>
        <fullName evidence="6">UPF0316 protein T233_00843</fullName>
    </recommendedName>
</protein>
<dbReference type="HAMAP" id="MF_01515">
    <property type="entry name" value="UPF0316"/>
    <property type="match status" value="1"/>
</dbReference>
<dbReference type="InterPro" id="IPR044035">
    <property type="entry name" value="DUF5698"/>
</dbReference>
<organism evidence="9 10">
    <name type="scientific">Vagococcus lutrae LBD1</name>
    <dbReference type="NCBI Taxonomy" id="1408226"/>
    <lineage>
        <taxon>Bacteria</taxon>
        <taxon>Bacillati</taxon>
        <taxon>Bacillota</taxon>
        <taxon>Bacilli</taxon>
        <taxon>Lactobacillales</taxon>
        <taxon>Enterococcaceae</taxon>
        <taxon>Vagococcus</taxon>
    </lineage>
</organism>
<evidence type="ECO:0000259" key="8">
    <source>
        <dbReference type="Pfam" id="PF18955"/>
    </source>
</evidence>
<dbReference type="PATRIC" id="fig|1408226.3.peg.818"/>
<accession>V6Q5C4</accession>
<feature type="transmembrane region" description="Helical" evidence="6">
    <location>
        <begin position="33"/>
        <end position="54"/>
    </location>
</feature>